<keyword evidence="1" id="KW-1133">Transmembrane helix</keyword>
<dbReference type="EMBL" id="SOSA01000787">
    <property type="protein sequence ID" value="THC88687.1"/>
    <property type="molecule type" value="Genomic_DNA"/>
</dbReference>
<gene>
    <name evidence="2" type="ORF">EYZ11_011867</name>
</gene>
<comment type="caution">
    <text evidence="2">The sequence shown here is derived from an EMBL/GenBank/DDBJ whole genome shotgun (WGS) entry which is preliminary data.</text>
</comment>
<sequence>MTNFNCLGKQGCIDAYINGLKTKRPLLVVALNISTAQNYNHTHCDSWVTRRDVKAHYCLVGAESDISQRYGLHYGNQIFAVMSVCTLLQCYTIFFVWWISRRKPGQSQEERTMVLIGDVVADYLDYPSNMPRSQAVCAYPQVRCRKRGFRGPGLSAAAFIPHIISARDSSSIGYSSRFRSLLGAPGLNMSIPAIVKLGFSLNPGYLGLLVTFLGAVPPPGGEEIPARVHAAEDVVLPTLPAPHHVTGLLVHSLVCSHHDVSSQAPDWGPAVFISNCCVGDSDMHLLPVSIDVVSECLDGGGGLTTGYHLPQLAFSLDGCRVTLA</sequence>
<protein>
    <submittedName>
        <fullName evidence="2">Uncharacterized protein</fullName>
    </submittedName>
</protein>
<dbReference type="AlphaFoldDB" id="A0A4S3J3T8"/>
<evidence type="ECO:0000313" key="3">
    <source>
        <dbReference type="Proteomes" id="UP000308092"/>
    </source>
</evidence>
<feature type="transmembrane region" description="Helical" evidence="1">
    <location>
        <begin position="78"/>
        <end position="99"/>
    </location>
</feature>
<evidence type="ECO:0000256" key="1">
    <source>
        <dbReference type="SAM" id="Phobius"/>
    </source>
</evidence>
<keyword evidence="1" id="KW-0472">Membrane</keyword>
<accession>A0A4S3J3T8</accession>
<organism evidence="2 3">
    <name type="scientific">Aspergillus tanneri</name>
    <dbReference type="NCBI Taxonomy" id="1220188"/>
    <lineage>
        <taxon>Eukaryota</taxon>
        <taxon>Fungi</taxon>
        <taxon>Dikarya</taxon>
        <taxon>Ascomycota</taxon>
        <taxon>Pezizomycotina</taxon>
        <taxon>Eurotiomycetes</taxon>
        <taxon>Eurotiomycetidae</taxon>
        <taxon>Eurotiales</taxon>
        <taxon>Aspergillaceae</taxon>
        <taxon>Aspergillus</taxon>
        <taxon>Aspergillus subgen. Circumdati</taxon>
    </lineage>
</organism>
<dbReference type="STRING" id="1220188.A0A4S3J3T8"/>
<dbReference type="Proteomes" id="UP000308092">
    <property type="component" value="Unassembled WGS sequence"/>
</dbReference>
<reference evidence="2 3" key="1">
    <citation type="submission" date="2019-03" db="EMBL/GenBank/DDBJ databases">
        <title>The genome sequence of a newly discovered highly antifungal drug resistant Aspergillus species, Aspergillus tanneri NIH 1004.</title>
        <authorList>
            <person name="Mounaud S."/>
            <person name="Singh I."/>
            <person name="Joardar V."/>
            <person name="Pakala S."/>
            <person name="Pakala S."/>
            <person name="Venepally P."/>
            <person name="Hoover J."/>
            <person name="Nierman W."/>
            <person name="Chung J."/>
            <person name="Losada L."/>
        </authorList>
    </citation>
    <scope>NUCLEOTIDE SEQUENCE [LARGE SCALE GENOMIC DNA]</scope>
    <source>
        <strain evidence="2 3">NIH1004</strain>
    </source>
</reference>
<name>A0A4S3J3T8_9EURO</name>
<evidence type="ECO:0000313" key="2">
    <source>
        <dbReference type="EMBL" id="THC88687.1"/>
    </source>
</evidence>
<keyword evidence="3" id="KW-1185">Reference proteome</keyword>
<dbReference type="VEuPathDB" id="FungiDB:EYZ11_011867"/>
<proteinExistence type="predicted"/>
<keyword evidence="1" id="KW-0812">Transmembrane</keyword>